<dbReference type="PANTHER" id="PTHR43297">
    <property type="entry name" value="OLIGOPEPTIDE TRANSPORT ATP-BINDING PROTEIN APPD"/>
    <property type="match status" value="1"/>
</dbReference>
<evidence type="ECO:0000256" key="7">
    <source>
        <dbReference type="ARBA" id="ARBA00023136"/>
    </source>
</evidence>
<keyword evidence="7" id="KW-0472">Membrane</keyword>
<dbReference type="InterPro" id="IPR050388">
    <property type="entry name" value="ABC_Ni/Peptide_Import"/>
</dbReference>
<dbReference type="FunFam" id="3.40.50.300:FF:000016">
    <property type="entry name" value="Oligopeptide ABC transporter ATP-binding component"/>
    <property type="match status" value="1"/>
</dbReference>
<evidence type="ECO:0000256" key="3">
    <source>
        <dbReference type="ARBA" id="ARBA00022448"/>
    </source>
</evidence>
<dbReference type="AlphaFoldDB" id="A0A327YSX8"/>
<dbReference type="CDD" id="cd03257">
    <property type="entry name" value="ABC_NikE_OppD_transporters"/>
    <property type="match status" value="1"/>
</dbReference>
<dbReference type="PANTHER" id="PTHR43297:SF2">
    <property type="entry name" value="DIPEPTIDE TRANSPORT ATP-BINDING PROTEIN DPPD"/>
    <property type="match status" value="1"/>
</dbReference>
<keyword evidence="5" id="KW-0547">Nucleotide-binding</keyword>
<evidence type="ECO:0000256" key="2">
    <source>
        <dbReference type="ARBA" id="ARBA00005417"/>
    </source>
</evidence>
<dbReference type="Gene3D" id="3.40.50.300">
    <property type="entry name" value="P-loop containing nucleotide triphosphate hydrolases"/>
    <property type="match status" value="1"/>
</dbReference>
<sequence length="289" mass="32221">MTDTMTNLLDIENLRVRFPTRQGHFDAVRGISFSLRRERLGIVGESGSGKSMTGRAILKLIRKPGQITADRMQMGGTNLLTASERQMRQIRGRHASMIMQDPKFSLNPVMSVGQQITEALLAHEKISRRDAKTRAIEMLDAVAIRGPDRVMDLYPHEVSGGMGQRIMIAMMLIPDPEILIADEPTSALDVSVQLQVLEILDKLVTDRGMGLIFISHDLNLVSNFCDRILIMYAGRVVEVCQAGRLHEAQHPYTRGLLNSVPDLEHPRPRLDVLKRDPAWAEAPSVSALT</sequence>
<organism evidence="9 10">
    <name type="scientific">Salipiger aestuarii</name>
    <dbReference type="NCBI Taxonomy" id="568098"/>
    <lineage>
        <taxon>Bacteria</taxon>
        <taxon>Pseudomonadati</taxon>
        <taxon>Pseudomonadota</taxon>
        <taxon>Alphaproteobacteria</taxon>
        <taxon>Rhodobacterales</taxon>
        <taxon>Roseobacteraceae</taxon>
        <taxon>Salipiger</taxon>
    </lineage>
</organism>
<dbReference type="PROSITE" id="PS50893">
    <property type="entry name" value="ABC_TRANSPORTER_2"/>
    <property type="match status" value="1"/>
</dbReference>
<feature type="domain" description="ABC transporter" evidence="8">
    <location>
        <begin position="9"/>
        <end position="258"/>
    </location>
</feature>
<evidence type="ECO:0000256" key="6">
    <source>
        <dbReference type="ARBA" id="ARBA00022840"/>
    </source>
</evidence>
<keyword evidence="10" id="KW-1185">Reference proteome</keyword>
<evidence type="ECO:0000259" key="8">
    <source>
        <dbReference type="PROSITE" id="PS50893"/>
    </source>
</evidence>
<dbReference type="InterPro" id="IPR003593">
    <property type="entry name" value="AAA+_ATPase"/>
</dbReference>
<dbReference type="EMBL" id="QLMG01000002">
    <property type="protein sequence ID" value="RAK22825.1"/>
    <property type="molecule type" value="Genomic_DNA"/>
</dbReference>
<comment type="subcellular location">
    <subcellularLocation>
        <location evidence="1">Cell inner membrane</location>
        <topology evidence="1">Peripheral membrane protein</topology>
    </subcellularLocation>
</comment>
<keyword evidence="6 9" id="KW-0067">ATP-binding</keyword>
<dbReference type="InterPro" id="IPR003439">
    <property type="entry name" value="ABC_transporter-like_ATP-bd"/>
</dbReference>
<evidence type="ECO:0000256" key="4">
    <source>
        <dbReference type="ARBA" id="ARBA00022475"/>
    </source>
</evidence>
<dbReference type="Proteomes" id="UP000249165">
    <property type="component" value="Unassembled WGS sequence"/>
</dbReference>
<proteinExistence type="inferred from homology"/>
<gene>
    <name evidence="9" type="ORF">ATI53_10022</name>
</gene>
<accession>A0A327YSX8</accession>
<name>A0A327YSX8_9RHOB</name>
<dbReference type="GO" id="GO:0055085">
    <property type="term" value="P:transmembrane transport"/>
    <property type="evidence" value="ECO:0007669"/>
    <property type="project" value="UniProtKB-ARBA"/>
</dbReference>
<evidence type="ECO:0000256" key="1">
    <source>
        <dbReference type="ARBA" id="ARBA00004417"/>
    </source>
</evidence>
<dbReference type="SMART" id="SM00382">
    <property type="entry name" value="AAA"/>
    <property type="match status" value="1"/>
</dbReference>
<dbReference type="Pfam" id="PF00005">
    <property type="entry name" value="ABC_tran"/>
    <property type="match status" value="1"/>
</dbReference>
<reference evidence="9 10" key="1">
    <citation type="submission" date="2018-06" db="EMBL/GenBank/DDBJ databases">
        <title>Genomic Encyclopedia of Archaeal and Bacterial Type Strains, Phase II (KMG-II): from individual species to whole genera.</title>
        <authorList>
            <person name="Goeker M."/>
        </authorList>
    </citation>
    <scope>NUCLEOTIDE SEQUENCE [LARGE SCALE GENOMIC DNA]</scope>
    <source>
        <strain evidence="9 10">DSM 22011</strain>
    </source>
</reference>
<evidence type="ECO:0000313" key="9">
    <source>
        <dbReference type="EMBL" id="RAK22825.1"/>
    </source>
</evidence>
<keyword evidence="4" id="KW-1003">Cell membrane</keyword>
<dbReference type="InterPro" id="IPR027417">
    <property type="entry name" value="P-loop_NTPase"/>
</dbReference>
<dbReference type="GO" id="GO:0016887">
    <property type="term" value="F:ATP hydrolysis activity"/>
    <property type="evidence" value="ECO:0007669"/>
    <property type="project" value="InterPro"/>
</dbReference>
<evidence type="ECO:0000256" key="5">
    <source>
        <dbReference type="ARBA" id="ARBA00022741"/>
    </source>
</evidence>
<evidence type="ECO:0000313" key="10">
    <source>
        <dbReference type="Proteomes" id="UP000249165"/>
    </source>
</evidence>
<dbReference type="GO" id="GO:0005886">
    <property type="term" value="C:plasma membrane"/>
    <property type="evidence" value="ECO:0007669"/>
    <property type="project" value="UniProtKB-SubCell"/>
</dbReference>
<comment type="similarity">
    <text evidence="2">Belongs to the ABC transporter superfamily.</text>
</comment>
<dbReference type="GO" id="GO:0005524">
    <property type="term" value="F:ATP binding"/>
    <property type="evidence" value="ECO:0007669"/>
    <property type="project" value="UniProtKB-KW"/>
</dbReference>
<protein>
    <submittedName>
        <fullName evidence="9">Peptide/nickel transport system ATP-binding protein</fullName>
    </submittedName>
</protein>
<comment type="caution">
    <text evidence="9">The sequence shown here is derived from an EMBL/GenBank/DDBJ whole genome shotgun (WGS) entry which is preliminary data.</text>
</comment>
<dbReference type="SUPFAM" id="SSF52540">
    <property type="entry name" value="P-loop containing nucleoside triphosphate hydrolases"/>
    <property type="match status" value="1"/>
</dbReference>
<keyword evidence="3" id="KW-0813">Transport</keyword>